<name>A0A7M7T5H7_STRPU</name>
<dbReference type="RefSeq" id="XP_030855316.1">
    <property type="nucleotide sequence ID" value="XM_030999456.1"/>
</dbReference>
<evidence type="ECO:0000256" key="1">
    <source>
        <dbReference type="SAM" id="MobiDB-lite"/>
    </source>
</evidence>
<dbReference type="Proteomes" id="UP000007110">
    <property type="component" value="Unassembled WGS sequence"/>
</dbReference>
<sequence length="95" mass="10356">MHHVAASVTVMMFTPICNIDHESNDCESVGVTSVEDSSTRSDPATPTSIIQNSINSTKDPFDIDPINLQNTVDPNDPIDLNIQKYGRCRSCTTTS</sequence>
<feature type="compositionally biased region" description="Polar residues" evidence="1">
    <location>
        <begin position="30"/>
        <end position="56"/>
    </location>
</feature>
<evidence type="ECO:0000313" key="2">
    <source>
        <dbReference type="EnsemblMetazoa" id="XP_030855316"/>
    </source>
</evidence>
<dbReference type="AlphaFoldDB" id="A0A7M7T5H7"/>
<dbReference type="EnsemblMetazoa" id="XM_030999456">
    <property type="protein sequence ID" value="XP_030855316"/>
    <property type="gene ID" value="LOC115929672"/>
</dbReference>
<feature type="region of interest" description="Disordered" evidence="1">
    <location>
        <begin position="28"/>
        <end position="56"/>
    </location>
</feature>
<reference evidence="2" key="2">
    <citation type="submission" date="2021-01" db="UniProtKB">
        <authorList>
            <consortium name="EnsemblMetazoa"/>
        </authorList>
    </citation>
    <scope>IDENTIFICATION</scope>
</reference>
<organism evidence="2 3">
    <name type="scientific">Strongylocentrotus purpuratus</name>
    <name type="common">Purple sea urchin</name>
    <dbReference type="NCBI Taxonomy" id="7668"/>
    <lineage>
        <taxon>Eukaryota</taxon>
        <taxon>Metazoa</taxon>
        <taxon>Echinodermata</taxon>
        <taxon>Eleutherozoa</taxon>
        <taxon>Echinozoa</taxon>
        <taxon>Echinoidea</taxon>
        <taxon>Euechinoidea</taxon>
        <taxon>Echinacea</taxon>
        <taxon>Camarodonta</taxon>
        <taxon>Echinidea</taxon>
        <taxon>Strongylocentrotidae</taxon>
        <taxon>Strongylocentrotus</taxon>
    </lineage>
</organism>
<accession>A0A7M7T5H7</accession>
<dbReference type="GeneID" id="115929672"/>
<protein>
    <submittedName>
        <fullName evidence="2">Uncharacterized protein</fullName>
    </submittedName>
</protein>
<keyword evidence="3" id="KW-1185">Reference proteome</keyword>
<evidence type="ECO:0000313" key="3">
    <source>
        <dbReference type="Proteomes" id="UP000007110"/>
    </source>
</evidence>
<proteinExistence type="predicted"/>
<reference evidence="3" key="1">
    <citation type="submission" date="2015-02" db="EMBL/GenBank/DDBJ databases">
        <title>Genome sequencing for Strongylocentrotus purpuratus.</title>
        <authorList>
            <person name="Murali S."/>
            <person name="Liu Y."/>
            <person name="Vee V."/>
            <person name="English A."/>
            <person name="Wang M."/>
            <person name="Skinner E."/>
            <person name="Han Y."/>
            <person name="Muzny D.M."/>
            <person name="Worley K.C."/>
            <person name="Gibbs R.A."/>
        </authorList>
    </citation>
    <scope>NUCLEOTIDE SEQUENCE</scope>
</reference>